<evidence type="ECO:0000259" key="11">
    <source>
        <dbReference type="PROSITE" id="PS50011"/>
    </source>
</evidence>
<dbReference type="FunFam" id="3.30.200.20:FF:000125">
    <property type="entry name" value="Protein STRUBBELIG-RECEPTOR FAMILY 8"/>
    <property type="match status" value="1"/>
</dbReference>
<dbReference type="Gene3D" id="1.10.510.10">
    <property type="entry name" value="Transferase(Phosphotransferase) domain 1"/>
    <property type="match status" value="1"/>
</dbReference>
<dbReference type="FunFam" id="1.10.510.10:FF:000095">
    <property type="entry name" value="protein STRUBBELIG-RECEPTOR FAMILY 8"/>
    <property type="match status" value="1"/>
</dbReference>
<evidence type="ECO:0000313" key="14">
    <source>
        <dbReference type="Proteomes" id="UP000290289"/>
    </source>
</evidence>
<keyword evidence="6 10" id="KW-1133">Transmembrane helix</keyword>
<dbReference type="Gene3D" id="3.80.10.10">
    <property type="entry name" value="Ribonuclease Inhibitor"/>
    <property type="match status" value="1"/>
</dbReference>
<evidence type="ECO:0000256" key="2">
    <source>
        <dbReference type="ARBA" id="ARBA00022614"/>
    </source>
</evidence>
<accession>A0A498H9Q0</accession>
<evidence type="ECO:0008006" key="15">
    <source>
        <dbReference type="Google" id="ProtNLM"/>
    </source>
</evidence>
<reference evidence="13 14" key="1">
    <citation type="submission" date="2018-10" db="EMBL/GenBank/DDBJ databases">
        <title>A high-quality apple genome assembly.</title>
        <authorList>
            <person name="Hu J."/>
        </authorList>
    </citation>
    <scope>NUCLEOTIDE SEQUENCE [LARGE SCALE GENOMIC DNA]</scope>
    <source>
        <strain evidence="14">cv. HFTH1</strain>
        <tissue evidence="13">Young leaf</tissue>
    </source>
</reference>
<dbReference type="PANTHER" id="PTHR48007">
    <property type="entry name" value="LEUCINE-RICH REPEAT RECEPTOR-LIKE PROTEIN KINASE PXC1"/>
    <property type="match status" value="1"/>
</dbReference>
<dbReference type="Proteomes" id="UP000290289">
    <property type="component" value="Chromosome 17"/>
</dbReference>
<dbReference type="GO" id="GO:0008289">
    <property type="term" value="F:lipid binding"/>
    <property type="evidence" value="ECO:0007669"/>
    <property type="project" value="InterPro"/>
</dbReference>
<evidence type="ECO:0000256" key="1">
    <source>
        <dbReference type="ARBA" id="ARBA00004370"/>
    </source>
</evidence>
<keyword evidence="14" id="KW-1185">Reference proteome</keyword>
<dbReference type="Pfam" id="PF13855">
    <property type="entry name" value="LRR_8"/>
    <property type="match status" value="1"/>
</dbReference>
<proteinExistence type="predicted"/>
<dbReference type="GO" id="GO:0004672">
    <property type="term" value="F:protein kinase activity"/>
    <property type="evidence" value="ECO:0007669"/>
    <property type="project" value="InterPro"/>
</dbReference>
<dbReference type="InterPro" id="IPR013210">
    <property type="entry name" value="LRR_N_plant-typ"/>
</dbReference>
<evidence type="ECO:0000256" key="3">
    <source>
        <dbReference type="ARBA" id="ARBA00022692"/>
    </source>
</evidence>
<dbReference type="SMART" id="SM00369">
    <property type="entry name" value="LRR_TYP"/>
    <property type="match status" value="3"/>
</dbReference>
<name>A0A498H9Q0_MALDO</name>
<dbReference type="CDD" id="cd08870">
    <property type="entry name" value="START_STARD2_7-like"/>
    <property type="match status" value="1"/>
</dbReference>
<dbReference type="Pfam" id="PF00560">
    <property type="entry name" value="LRR_1"/>
    <property type="match status" value="1"/>
</dbReference>
<dbReference type="FunFam" id="3.80.10.10:FF:000062">
    <property type="entry name" value="protein STRUBBELIG-RECEPTOR FAMILY 3"/>
    <property type="match status" value="1"/>
</dbReference>
<evidence type="ECO:0000256" key="5">
    <source>
        <dbReference type="ARBA" id="ARBA00022737"/>
    </source>
</evidence>
<dbReference type="SUPFAM" id="SSF55961">
    <property type="entry name" value="Bet v1-like"/>
    <property type="match status" value="1"/>
</dbReference>
<dbReference type="InterPro" id="IPR046959">
    <property type="entry name" value="PRK1-6/SRF4-like"/>
</dbReference>
<dbReference type="Pfam" id="PF08263">
    <property type="entry name" value="LRRNT_2"/>
    <property type="match status" value="1"/>
</dbReference>
<dbReference type="Gene3D" id="3.30.530.20">
    <property type="match status" value="1"/>
</dbReference>
<evidence type="ECO:0000256" key="10">
    <source>
        <dbReference type="SAM" id="Phobius"/>
    </source>
</evidence>
<dbReference type="Pfam" id="PF07714">
    <property type="entry name" value="PK_Tyr_Ser-Thr"/>
    <property type="match status" value="1"/>
</dbReference>
<dbReference type="Gene3D" id="3.30.200.20">
    <property type="entry name" value="Phosphorylase Kinase, domain 1"/>
    <property type="match status" value="1"/>
</dbReference>
<dbReference type="SUPFAM" id="SSF56112">
    <property type="entry name" value="Protein kinase-like (PK-like)"/>
    <property type="match status" value="1"/>
</dbReference>
<keyword evidence="5" id="KW-0677">Repeat</keyword>
<keyword evidence="7 10" id="KW-0472">Membrane</keyword>
<keyword evidence="4" id="KW-0732">Signal</keyword>
<dbReference type="InterPro" id="IPR023393">
    <property type="entry name" value="START-like_dom_sf"/>
</dbReference>
<dbReference type="InterPro" id="IPR001611">
    <property type="entry name" value="Leu-rich_rpt"/>
</dbReference>
<dbReference type="Pfam" id="PF01852">
    <property type="entry name" value="START"/>
    <property type="match status" value="1"/>
</dbReference>
<dbReference type="PANTHER" id="PTHR48007:SF13">
    <property type="entry name" value="PROTEIN STRUBBELIG-RECEPTOR FAMILY 4"/>
    <property type="match status" value="1"/>
</dbReference>
<dbReference type="GO" id="GO:0016020">
    <property type="term" value="C:membrane"/>
    <property type="evidence" value="ECO:0007669"/>
    <property type="project" value="UniProtKB-SubCell"/>
</dbReference>
<feature type="transmembrane region" description="Helical" evidence="10">
    <location>
        <begin position="637"/>
        <end position="661"/>
    </location>
</feature>
<evidence type="ECO:0000256" key="8">
    <source>
        <dbReference type="ARBA" id="ARBA00023170"/>
    </source>
</evidence>
<dbReference type="AlphaFoldDB" id="A0A498H9Q0"/>
<evidence type="ECO:0000256" key="6">
    <source>
        <dbReference type="ARBA" id="ARBA00022989"/>
    </source>
</evidence>
<keyword evidence="2" id="KW-0433">Leucine-rich repeat</keyword>
<evidence type="ECO:0000259" key="12">
    <source>
        <dbReference type="PROSITE" id="PS50848"/>
    </source>
</evidence>
<evidence type="ECO:0000256" key="4">
    <source>
        <dbReference type="ARBA" id="ARBA00022729"/>
    </source>
</evidence>
<organism evidence="13 14">
    <name type="scientific">Malus domestica</name>
    <name type="common">Apple</name>
    <name type="synonym">Pyrus malus</name>
    <dbReference type="NCBI Taxonomy" id="3750"/>
    <lineage>
        <taxon>Eukaryota</taxon>
        <taxon>Viridiplantae</taxon>
        <taxon>Streptophyta</taxon>
        <taxon>Embryophyta</taxon>
        <taxon>Tracheophyta</taxon>
        <taxon>Spermatophyta</taxon>
        <taxon>Magnoliopsida</taxon>
        <taxon>eudicotyledons</taxon>
        <taxon>Gunneridae</taxon>
        <taxon>Pentapetalae</taxon>
        <taxon>rosids</taxon>
        <taxon>fabids</taxon>
        <taxon>Rosales</taxon>
        <taxon>Rosaceae</taxon>
        <taxon>Amygdaloideae</taxon>
        <taxon>Maleae</taxon>
        <taxon>Malus</taxon>
    </lineage>
</organism>
<evidence type="ECO:0000313" key="13">
    <source>
        <dbReference type="EMBL" id="RXH67540.1"/>
    </source>
</evidence>
<evidence type="ECO:0000256" key="7">
    <source>
        <dbReference type="ARBA" id="ARBA00023136"/>
    </source>
</evidence>
<dbReference type="InterPro" id="IPR000719">
    <property type="entry name" value="Prot_kinase_dom"/>
</dbReference>
<evidence type="ECO:0000256" key="9">
    <source>
        <dbReference type="SAM" id="MobiDB-lite"/>
    </source>
</evidence>
<dbReference type="InterPro" id="IPR001245">
    <property type="entry name" value="Ser-Thr/Tyr_kinase_cat_dom"/>
</dbReference>
<feature type="transmembrane region" description="Helical" evidence="10">
    <location>
        <begin position="357"/>
        <end position="374"/>
    </location>
</feature>
<dbReference type="InterPro" id="IPR032675">
    <property type="entry name" value="LRR_dom_sf"/>
</dbReference>
<dbReference type="InterPro" id="IPR002913">
    <property type="entry name" value="START_lipid-bd_dom"/>
</dbReference>
<feature type="region of interest" description="Disordered" evidence="9">
    <location>
        <begin position="603"/>
        <end position="635"/>
    </location>
</feature>
<keyword evidence="3 10" id="KW-0812">Transmembrane</keyword>
<dbReference type="EMBL" id="RDQH01000343">
    <property type="protein sequence ID" value="RXH67540.1"/>
    <property type="molecule type" value="Genomic_DNA"/>
</dbReference>
<feature type="compositionally biased region" description="Basic and acidic residues" evidence="9">
    <location>
        <begin position="1056"/>
        <end position="1070"/>
    </location>
</feature>
<dbReference type="PROSITE" id="PS50848">
    <property type="entry name" value="START"/>
    <property type="match status" value="1"/>
</dbReference>
<dbReference type="STRING" id="3750.A0A498H9Q0"/>
<dbReference type="InterPro" id="IPR003591">
    <property type="entry name" value="Leu-rich_rpt_typical-subtyp"/>
</dbReference>
<comment type="caution">
    <text evidence="13">The sequence shown here is derived from an EMBL/GenBank/DDBJ whole genome shotgun (WGS) entry which is preliminary data.</text>
</comment>
<sequence length="1070" mass="118602">MVKIADSSRFHGLFVRSSEEFWREHIHGGFATLVAVLFVFACHCAKRFFFGKPSGSSASPVGLSDSDLPTSGSRIPPHSTLELVTDADLKFLIDNLEEKMGENEKWEKVIDKRNDILSYYAKCCKPKDSSLTYLSVTIFENCSPEKLRDFYMDNDYRKQWDKMLIQHEQLQMDKNKGVEVGRTIKKFPLLTAREYVLAWRLWEGKDNTFYCYIKECEHPLAPPQKKYVRVSTFRSGWRIQKVPDTNACEIKMFHQEDAGLNVEMAKLAFSRGIWSYVCKMGSALNRYATISSHQSRAAASAVTLIKKARTTFFDGLVPPGLEATDDMTSQATSVGTSVRRPIAGEGRKLSIRPSKKLLANGLLLLGGVVFLSRGHSSLGAKVAMAYILTKMIHFHNILVLWVVLLTFFATGVYSKTNSQDVSALNVMYNSLQSRSKLSGWKSSGGDPCGDSWKGITCSGSSVTQIDLSKNNLNGDIPYQLPPNAKYIDLSQNAFSNTVPYSVSQMSDLETLNLGRNKLNGQLSDMFGKLTKLEELDLSYNSLTGNLPQSFGKLSSLKKLYLQNNQLTGQINVLMYTPVEELNIENNRFSGWIPNDLKGIKIKSGGNSWSSGPSPPSPPGAHRNRGSGKKSGSSNSSVVTGVTIAGIALAVLLLLAIIIALFSRKKRSSTSHLLDDDRLSQRKSFRIYSSKDLSKELTSDYKDDVLVTDSTVSIDIKPVSKSPSIGFKSLSGRLQSFARRSTSVKATAYALADLQVATANFAPARLLGQGTIGRVYRAKYSDGKVLAVKKIDSSLFQGSPPQEFSDIVVNISKIRHANIAELVGYCSEHGHNMLIYEYFRNGSLHEFLHMSDDYSNPLTWNTRVRIALGTARAVEYLHDGCSPSTVHKNIKSSNIFLDIELNPRLCDYGLATFHQRTSQNLGMGYNAPECTKPSAFTGKSDVYSFGVVMLELLTGRMPVDSSKPPAEQCLVRWATPQLHDLDALSQMVDPALRGLYPPKSVSRFADIVALCVQREPEFRPPMSEVVQQLVRLVQSSAANMREDFGLGASRHSSAMSSRREDLAASRRLTDF</sequence>
<dbReference type="SUPFAM" id="SSF52058">
    <property type="entry name" value="L domain-like"/>
    <property type="match status" value="1"/>
</dbReference>
<gene>
    <name evidence="13" type="ORF">DVH24_027687</name>
</gene>
<feature type="domain" description="Protein kinase" evidence="11">
    <location>
        <begin position="760"/>
        <end position="1031"/>
    </location>
</feature>
<feature type="transmembrane region" description="Helical" evidence="10">
    <location>
        <begin position="394"/>
        <end position="413"/>
    </location>
</feature>
<keyword evidence="8" id="KW-0675">Receptor</keyword>
<dbReference type="GO" id="GO:0005524">
    <property type="term" value="F:ATP binding"/>
    <property type="evidence" value="ECO:0007669"/>
    <property type="project" value="InterPro"/>
</dbReference>
<comment type="subcellular location">
    <subcellularLocation>
        <location evidence="1">Membrane</location>
    </subcellularLocation>
</comment>
<dbReference type="PROSITE" id="PS50011">
    <property type="entry name" value="PROTEIN_KINASE_DOM"/>
    <property type="match status" value="1"/>
</dbReference>
<feature type="region of interest" description="Disordered" evidence="9">
    <location>
        <begin position="1047"/>
        <end position="1070"/>
    </location>
</feature>
<feature type="transmembrane region" description="Helical" evidence="10">
    <location>
        <begin position="26"/>
        <end position="45"/>
    </location>
</feature>
<dbReference type="InterPro" id="IPR011009">
    <property type="entry name" value="Kinase-like_dom_sf"/>
</dbReference>
<protein>
    <recommendedName>
        <fullName evidence="15">Protein kinase domain-containing protein</fullName>
    </recommendedName>
</protein>
<feature type="domain" description="START" evidence="12">
    <location>
        <begin position="102"/>
        <end position="289"/>
    </location>
</feature>